<evidence type="ECO:0008006" key="7">
    <source>
        <dbReference type="Google" id="ProtNLM"/>
    </source>
</evidence>
<dbReference type="OrthoDB" id="9797391at2"/>
<reference evidence="5 6" key="1">
    <citation type="submission" date="2018-01" db="EMBL/GenBank/DDBJ databases">
        <title>G. obscuriglobus.</title>
        <authorList>
            <person name="Franke J."/>
            <person name="Blomberg W."/>
            <person name="Selmecki A."/>
        </authorList>
    </citation>
    <scope>NUCLEOTIDE SEQUENCE [LARGE SCALE GENOMIC DNA]</scope>
    <source>
        <strain evidence="5 6">DSM 5831</strain>
    </source>
</reference>
<feature type="transmembrane region" description="Helical" evidence="4">
    <location>
        <begin position="6"/>
        <end position="29"/>
    </location>
</feature>
<sequence length="360" mass="37937">MVATVAAWGCLVPATLACLGYLVPALAGLRRRSFVPRRRPTRTFTVLVPAHNEEAALPRTLRSLAALRYPPERVRVLVIADNCTDQTANVARAFGAECSERAEPDRRGKGFALAFGLEHALRHAPDAVLVLDADCELNTDALGALDAAFAAGAEAVQAAVQSANADDGPGGFVAAVGAAFDAITAAGWDALGCSVPLRGTGMALGRGVLERVPWTAFSAVEDAEYAARLRRAGVRVRYCAEAQVFCEAPAGVAELCRQRRRWSGAGLLASKPLVLGYVVAAVAVGFLCGYLAWPAALLTALGLLYFRAVWAVGVTRTRAGLLLRAPGVVARLGFVTLGAAFRRPPTWDRSHRPDGGRRAA</sequence>
<evidence type="ECO:0000256" key="2">
    <source>
        <dbReference type="ARBA" id="ARBA00022676"/>
    </source>
</evidence>
<organism evidence="5 6">
    <name type="scientific">Gemmata obscuriglobus</name>
    <dbReference type="NCBI Taxonomy" id="114"/>
    <lineage>
        <taxon>Bacteria</taxon>
        <taxon>Pseudomonadati</taxon>
        <taxon>Planctomycetota</taxon>
        <taxon>Planctomycetia</taxon>
        <taxon>Gemmatales</taxon>
        <taxon>Gemmataceae</taxon>
        <taxon>Gemmata</taxon>
    </lineage>
</organism>
<feature type="transmembrane region" description="Helical" evidence="4">
    <location>
        <begin position="267"/>
        <end position="287"/>
    </location>
</feature>
<dbReference type="GO" id="GO:0016757">
    <property type="term" value="F:glycosyltransferase activity"/>
    <property type="evidence" value="ECO:0007669"/>
    <property type="project" value="UniProtKB-KW"/>
</dbReference>
<evidence type="ECO:0000256" key="4">
    <source>
        <dbReference type="SAM" id="Phobius"/>
    </source>
</evidence>
<evidence type="ECO:0000313" key="5">
    <source>
        <dbReference type="EMBL" id="AWM39049.1"/>
    </source>
</evidence>
<dbReference type="EMBL" id="CP025958">
    <property type="protein sequence ID" value="AWM39049.1"/>
    <property type="molecule type" value="Genomic_DNA"/>
</dbReference>
<dbReference type="Pfam" id="PF13641">
    <property type="entry name" value="Glyco_tranf_2_3"/>
    <property type="match status" value="1"/>
</dbReference>
<accession>A0A2Z3GX46</accession>
<comment type="similarity">
    <text evidence="1">Belongs to the glycosyltransferase 2 family.</text>
</comment>
<keyword evidence="2" id="KW-0328">Glycosyltransferase</keyword>
<dbReference type="CDD" id="cd06438">
    <property type="entry name" value="EpsO_like"/>
    <property type="match status" value="1"/>
</dbReference>
<feature type="transmembrane region" description="Helical" evidence="4">
    <location>
        <begin position="293"/>
        <end position="314"/>
    </location>
</feature>
<evidence type="ECO:0000256" key="3">
    <source>
        <dbReference type="ARBA" id="ARBA00022679"/>
    </source>
</evidence>
<keyword evidence="3" id="KW-0808">Transferase</keyword>
<keyword evidence="6" id="KW-1185">Reference proteome</keyword>
<dbReference type="KEGG" id="gog:C1280_20065"/>
<dbReference type="RefSeq" id="WP_010037873.1">
    <property type="nucleotide sequence ID" value="NZ_CP025958.1"/>
</dbReference>
<keyword evidence="4" id="KW-0472">Membrane</keyword>
<evidence type="ECO:0000256" key="1">
    <source>
        <dbReference type="ARBA" id="ARBA00006739"/>
    </source>
</evidence>
<protein>
    <recommendedName>
        <fullName evidence="7">Glycosyl transferase family 2</fullName>
    </recommendedName>
</protein>
<proteinExistence type="inferred from homology"/>
<dbReference type="PANTHER" id="PTHR43630">
    <property type="entry name" value="POLY-BETA-1,6-N-ACETYL-D-GLUCOSAMINE SYNTHASE"/>
    <property type="match status" value="1"/>
</dbReference>
<dbReference type="SUPFAM" id="SSF53448">
    <property type="entry name" value="Nucleotide-diphospho-sugar transferases"/>
    <property type="match status" value="1"/>
</dbReference>
<dbReference type="Gene3D" id="3.90.550.10">
    <property type="entry name" value="Spore Coat Polysaccharide Biosynthesis Protein SpsA, Chain A"/>
    <property type="match status" value="1"/>
</dbReference>
<keyword evidence="4" id="KW-1133">Transmembrane helix</keyword>
<dbReference type="AlphaFoldDB" id="A0A2Z3GX46"/>
<keyword evidence="4" id="KW-0812">Transmembrane</keyword>
<dbReference type="InterPro" id="IPR029044">
    <property type="entry name" value="Nucleotide-diphossugar_trans"/>
</dbReference>
<name>A0A2Z3GX46_9BACT</name>
<gene>
    <name evidence="5" type="ORF">C1280_20065</name>
</gene>
<evidence type="ECO:0000313" key="6">
    <source>
        <dbReference type="Proteomes" id="UP000245802"/>
    </source>
</evidence>
<dbReference type="PANTHER" id="PTHR43630:SF1">
    <property type="entry name" value="POLY-BETA-1,6-N-ACETYL-D-GLUCOSAMINE SYNTHASE"/>
    <property type="match status" value="1"/>
</dbReference>
<dbReference type="Proteomes" id="UP000245802">
    <property type="component" value="Chromosome"/>
</dbReference>